<dbReference type="Pfam" id="PF04932">
    <property type="entry name" value="Wzy_C"/>
    <property type="match status" value="1"/>
</dbReference>
<evidence type="ECO:0000256" key="4">
    <source>
        <dbReference type="ARBA" id="ARBA00023136"/>
    </source>
</evidence>
<dbReference type="Proteomes" id="UP000475070">
    <property type="component" value="Unassembled WGS sequence"/>
</dbReference>
<gene>
    <name evidence="7" type="primary">rfaL</name>
    <name evidence="7" type="ORF">GUC01_19070</name>
</gene>
<feature type="transmembrane region" description="Helical" evidence="5">
    <location>
        <begin position="321"/>
        <end position="341"/>
    </location>
</feature>
<evidence type="ECO:0000256" key="5">
    <source>
        <dbReference type="SAM" id="Phobius"/>
    </source>
</evidence>
<reference evidence="7 8" key="1">
    <citation type="journal article" date="2019" name="Nat. Med.">
        <title>A library of human gut bacterial isolates paired with longitudinal multiomics data enables mechanistic microbiome research.</title>
        <authorList>
            <person name="Poyet M."/>
            <person name="Groussin M."/>
            <person name="Gibbons S.M."/>
            <person name="Avila-Pacheco J."/>
            <person name="Jiang X."/>
            <person name="Kearney S.M."/>
            <person name="Perrotta A.R."/>
            <person name="Berdy B."/>
            <person name="Zhao S."/>
            <person name="Lieberman T.D."/>
            <person name="Swanson P.K."/>
            <person name="Smith M."/>
            <person name="Roesemann S."/>
            <person name="Alexander J.E."/>
            <person name="Rich S.A."/>
            <person name="Livny J."/>
            <person name="Vlamakis H."/>
            <person name="Clish C."/>
            <person name="Bullock K."/>
            <person name="Deik A."/>
            <person name="Scott J."/>
            <person name="Pierce K.A."/>
            <person name="Xavier R.J."/>
            <person name="Alm E.J."/>
        </authorList>
    </citation>
    <scope>NUCLEOTIDE SEQUENCE [LARGE SCALE GENOMIC DNA]</scope>
    <source>
        <strain evidence="7 8">BIOML-A112</strain>
    </source>
</reference>
<evidence type="ECO:0000313" key="8">
    <source>
        <dbReference type="Proteomes" id="UP000475070"/>
    </source>
</evidence>
<dbReference type="EMBL" id="WXKQ01000015">
    <property type="protein sequence ID" value="NAG21109.1"/>
    <property type="molecule type" value="Genomic_DNA"/>
</dbReference>
<dbReference type="GO" id="GO:0016020">
    <property type="term" value="C:membrane"/>
    <property type="evidence" value="ECO:0007669"/>
    <property type="project" value="UniProtKB-SubCell"/>
</dbReference>
<feature type="transmembrane region" description="Helical" evidence="5">
    <location>
        <begin position="229"/>
        <end position="249"/>
    </location>
</feature>
<feature type="transmembrane region" description="Helical" evidence="5">
    <location>
        <begin position="67"/>
        <end position="85"/>
    </location>
</feature>
<dbReference type="NCBIfam" id="NF012031">
    <property type="entry name" value="PRK15487.1"/>
    <property type="match status" value="1"/>
</dbReference>
<comment type="caution">
    <text evidence="7">The sequence shown here is derived from an EMBL/GenBank/DDBJ whole genome shotgun (WGS) entry which is preliminary data.</text>
</comment>
<feature type="transmembrane region" description="Helical" evidence="5">
    <location>
        <begin position="14"/>
        <end position="32"/>
    </location>
</feature>
<keyword evidence="7" id="KW-0436">Ligase</keyword>
<comment type="subcellular location">
    <subcellularLocation>
        <location evidence="1">Membrane</location>
        <topology evidence="1">Multi-pass membrane protein</topology>
    </subcellularLocation>
</comment>
<dbReference type="InterPro" id="IPR051533">
    <property type="entry name" value="WaaL-like"/>
</dbReference>
<feature type="domain" description="O-antigen ligase-related" evidence="6">
    <location>
        <begin position="195"/>
        <end position="337"/>
    </location>
</feature>
<dbReference type="PANTHER" id="PTHR37422:SF17">
    <property type="entry name" value="O-ANTIGEN LIGASE"/>
    <property type="match status" value="1"/>
</dbReference>
<evidence type="ECO:0000256" key="1">
    <source>
        <dbReference type="ARBA" id="ARBA00004141"/>
    </source>
</evidence>
<dbReference type="GO" id="GO:0016874">
    <property type="term" value="F:ligase activity"/>
    <property type="evidence" value="ECO:0007669"/>
    <property type="project" value="UniProtKB-KW"/>
</dbReference>
<feature type="transmembrane region" description="Helical" evidence="5">
    <location>
        <begin position="128"/>
        <end position="146"/>
    </location>
</feature>
<feature type="transmembrane region" description="Helical" evidence="5">
    <location>
        <begin position="361"/>
        <end position="377"/>
    </location>
</feature>
<sequence length="402" mass="46085">MTSTLFFSLEKKNWIAYWNRALVFLFITTYFLGGITRYKHLIVILMTITTIVYLCKRPKHYLSLFKTFLFGSVAILTIAALLSLLQSPDAGASMKEIFKAIIENTLLCTIAIPVILRDEKREDVEKIVFFSFISALGLRCFSELIAYYKDYQQGIMPFADYRHRSISDSMVFLFPALLNLWLIKSAKYRISFVILSVIFIFLILGTLSRGAWLSVLVIGLIWILMFKQWKLLLVGVMVSIIALSVIFTHKEMTAKLTYKLQQTNSSYRYANGTQGSALDLILENPVIGYGYGNVAYKDVYNKRVIDYPEWTFRQSIGPHNFALFIWFGTGLLGLVSLMMLYCAILKECIKNGVKNKYRSPYNAYYIILLSFIGYFVIRGNVEQIEPNLLGVYAGLLLAMKNK</sequence>
<dbReference type="AlphaFoldDB" id="A0A0C2EB39"/>
<feature type="transmembrane region" description="Helical" evidence="5">
    <location>
        <begin position="38"/>
        <end position="55"/>
    </location>
</feature>
<proteinExistence type="predicted"/>
<keyword evidence="4 5" id="KW-0472">Membrane</keyword>
<feature type="transmembrane region" description="Helical" evidence="5">
    <location>
        <begin position="166"/>
        <end position="183"/>
    </location>
</feature>
<protein>
    <submittedName>
        <fullName evidence="7">O-antigen ligase RfaL</fullName>
    </submittedName>
</protein>
<organism evidence="7 8">
    <name type="scientific">Escherichia coli</name>
    <dbReference type="NCBI Taxonomy" id="562"/>
    <lineage>
        <taxon>Bacteria</taxon>
        <taxon>Pseudomonadati</taxon>
        <taxon>Pseudomonadota</taxon>
        <taxon>Gammaproteobacteria</taxon>
        <taxon>Enterobacterales</taxon>
        <taxon>Enterobacteriaceae</taxon>
        <taxon>Escherichia</taxon>
    </lineage>
</organism>
<evidence type="ECO:0000256" key="2">
    <source>
        <dbReference type="ARBA" id="ARBA00022692"/>
    </source>
</evidence>
<accession>A0A0C2EB39</accession>
<keyword evidence="2 5" id="KW-0812">Transmembrane</keyword>
<name>A0A0C2EB39_ECOLX</name>
<feature type="transmembrane region" description="Helical" evidence="5">
    <location>
        <begin position="190"/>
        <end position="223"/>
    </location>
</feature>
<evidence type="ECO:0000259" key="6">
    <source>
        <dbReference type="Pfam" id="PF04932"/>
    </source>
</evidence>
<evidence type="ECO:0000313" key="7">
    <source>
        <dbReference type="EMBL" id="NAG21109.1"/>
    </source>
</evidence>
<keyword evidence="3 5" id="KW-1133">Transmembrane helix</keyword>
<feature type="transmembrane region" description="Helical" evidence="5">
    <location>
        <begin position="97"/>
        <end position="116"/>
    </location>
</feature>
<dbReference type="InterPro" id="IPR007016">
    <property type="entry name" value="O-antigen_ligase-rel_domated"/>
</dbReference>
<dbReference type="RefSeq" id="WP_001402641.1">
    <property type="nucleotide sequence ID" value="NZ_AP024582.1"/>
</dbReference>
<evidence type="ECO:0000256" key="3">
    <source>
        <dbReference type="ARBA" id="ARBA00022989"/>
    </source>
</evidence>
<dbReference type="PANTHER" id="PTHR37422">
    <property type="entry name" value="TEICHURONIC ACID BIOSYNTHESIS PROTEIN TUAE"/>
    <property type="match status" value="1"/>
</dbReference>